<dbReference type="EnsemblPlants" id="AVESA.00010b.r2.2AG0215630.1">
    <property type="protein sequence ID" value="AVESA.00010b.r2.2AG0215630.1.CDS.1"/>
    <property type="gene ID" value="AVESA.00010b.r2.2AG0215630"/>
</dbReference>
<accession>A0ACD5U937</accession>
<organism evidence="1 2">
    <name type="scientific">Avena sativa</name>
    <name type="common">Oat</name>
    <dbReference type="NCBI Taxonomy" id="4498"/>
    <lineage>
        <taxon>Eukaryota</taxon>
        <taxon>Viridiplantae</taxon>
        <taxon>Streptophyta</taxon>
        <taxon>Embryophyta</taxon>
        <taxon>Tracheophyta</taxon>
        <taxon>Spermatophyta</taxon>
        <taxon>Magnoliopsida</taxon>
        <taxon>Liliopsida</taxon>
        <taxon>Poales</taxon>
        <taxon>Poaceae</taxon>
        <taxon>BOP clade</taxon>
        <taxon>Pooideae</taxon>
        <taxon>Poodae</taxon>
        <taxon>Poeae</taxon>
        <taxon>Poeae Chloroplast Group 1 (Aveneae type)</taxon>
        <taxon>Aveninae</taxon>
        <taxon>Avena</taxon>
    </lineage>
</organism>
<reference evidence="1" key="2">
    <citation type="submission" date="2025-09" db="UniProtKB">
        <authorList>
            <consortium name="EnsemblPlants"/>
        </authorList>
    </citation>
    <scope>IDENTIFICATION</scope>
</reference>
<sequence length="194" mass="20995">MSPYFACLLVALSLALLVSLSSPAAAMSIPSHNHGAAVEAPVEPTWAQFLQVQNEARDAVGVAPLRWNWTIELDAMNYANELRVPCTLLPMAWPTDGVYGRNLYYGSGHHSAAHAAAAWVDERRWYDHGANACAEGKTCGDYTQVVWNTTTHLGCARRTCKNGLDTAPSATTSLPATMSACCPTDQFIYILYAS</sequence>
<evidence type="ECO:0000313" key="2">
    <source>
        <dbReference type="Proteomes" id="UP001732700"/>
    </source>
</evidence>
<name>A0ACD5U937_AVESA</name>
<protein>
    <submittedName>
        <fullName evidence="1">Uncharacterized protein</fullName>
    </submittedName>
</protein>
<evidence type="ECO:0000313" key="1">
    <source>
        <dbReference type="EnsemblPlants" id="AVESA.00010b.r2.2AG0215630.1.CDS.1"/>
    </source>
</evidence>
<keyword evidence="2" id="KW-1185">Reference proteome</keyword>
<reference evidence="1" key="1">
    <citation type="submission" date="2021-05" db="EMBL/GenBank/DDBJ databases">
        <authorList>
            <person name="Scholz U."/>
            <person name="Mascher M."/>
            <person name="Fiebig A."/>
        </authorList>
    </citation>
    <scope>NUCLEOTIDE SEQUENCE [LARGE SCALE GENOMIC DNA]</scope>
</reference>
<dbReference type="Proteomes" id="UP001732700">
    <property type="component" value="Chromosome 2A"/>
</dbReference>
<proteinExistence type="predicted"/>